<accession>A0A3N0DIM5</accession>
<gene>
    <name evidence="2" type="ORF">ED312_21705</name>
</gene>
<sequence>MDGNRKLAHIVAYYLSRFDKVALSNLGYKTDKEAFHKTAEALDILPNYIKFRRDEFDVAHPHRKGWHKRPMTMSIINTINALQDIDEPTLQSIVLDILAKDIEKSEDLELLMAILPEEKKKKRVYVPRNITGKKAEEIFMEWFKSGQKNIPQGKDFMDMRDYGCGYDFQIIVSDRQVYAIEVKGFLEDEGGILITGKEWETAGIMKTDYYLVLVSNIDKVPVITVINNPYEKLSPKRNLQTVIQVNWTVSSTEIRQLKTNLS</sequence>
<comment type="caution">
    <text evidence="2">The sequence shown here is derived from an EMBL/GenBank/DDBJ whole genome shotgun (WGS) entry which is preliminary data.</text>
</comment>
<keyword evidence="3" id="KW-1185">Reference proteome</keyword>
<dbReference type="Proteomes" id="UP000267469">
    <property type="component" value="Unassembled WGS sequence"/>
</dbReference>
<evidence type="ECO:0000313" key="2">
    <source>
        <dbReference type="EMBL" id="RNL75241.1"/>
    </source>
</evidence>
<dbReference type="OrthoDB" id="7059877at2"/>
<dbReference type="InterPro" id="IPR024975">
    <property type="entry name" value="NOV_C"/>
</dbReference>
<protein>
    <submittedName>
        <fullName evidence="2">DUF3883 domain-containing protein</fullName>
    </submittedName>
</protein>
<organism evidence="2 3">
    <name type="scientific">Sinomicrobium pectinilyticum</name>
    <dbReference type="NCBI Taxonomy" id="1084421"/>
    <lineage>
        <taxon>Bacteria</taxon>
        <taxon>Pseudomonadati</taxon>
        <taxon>Bacteroidota</taxon>
        <taxon>Flavobacteriia</taxon>
        <taxon>Flavobacteriales</taxon>
        <taxon>Flavobacteriaceae</taxon>
        <taxon>Sinomicrobium</taxon>
    </lineage>
</organism>
<dbReference type="Pfam" id="PF13020">
    <property type="entry name" value="NOV_C"/>
    <property type="match status" value="1"/>
</dbReference>
<feature type="domain" description="Protein NO VEIN C-terminal" evidence="1">
    <location>
        <begin position="135"/>
        <end position="225"/>
    </location>
</feature>
<dbReference type="RefSeq" id="WP_123218124.1">
    <property type="nucleotide sequence ID" value="NZ_RJTM01000170.1"/>
</dbReference>
<dbReference type="EMBL" id="RJTM01000170">
    <property type="protein sequence ID" value="RNL75241.1"/>
    <property type="molecule type" value="Genomic_DNA"/>
</dbReference>
<evidence type="ECO:0000259" key="1">
    <source>
        <dbReference type="Pfam" id="PF13020"/>
    </source>
</evidence>
<proteinExistence type="predicted"/>
<name>A0A3N0DIM5_SINP1</name>
<reference evidence="2 3" key="1">
    <citation type="submission" date="2018-10" db="EMBL/GenBank/DDBJ databases">
        <title>Sinomicrobium pectinilyticum sp. nov., a pectinase-producing bacterium isolated from alkaline and saline soil, and emended description of the genus Sinomicrobium.</title>
        <authorList>
            <person name="Cheng B."/>
            <person name="Li C."/>
            <person name="Lai Q."/>
            <person name="Du M."/>
            <person name="Shao Z."/>
            <person name="Xu P."/>
            <person name="Yang C."/>
        </authorList>
    </citation>
    <scope>NUCLEOTIDE SEQUENCE [LARGE SCALE GENOMIC DNA]</scope>
    <source>
        <strain evidence="2 3">5DNS001</strain>
    </source>
</reference>
<evidence type="ECO:0000313" key="3">
    <source>
        <dbReference type="Proteomes" id="UP000267469"/>
    </source>
</evidence>
<dbReference type="AlphaFoldDB" id="A0A3N0DIM5"/>